<dbReference type="AlphaFoldDB" id="A0A1F7KEZ2"/>
<reference evidence="2 3" key="1">
    <citation type="journal article" date="2016" name="Nat. Commun.">
        <title>Thousands of microbial genomes shed light on interconnected biogeochemical processes in an aquifer system.</title>
        <authorList>
            <person name="Anantharaman K."/>
            <person name="Brown C.T."/>
            <person name="Hug L.A."/>
            <person name="Sharon I."/>
            <person name="Castelle C.J."/>
            <person name="Probst A.J."/>
            <person name="Thomas B.C."/>
            <person name="Singh A."/>
            <person name="Wilkins M.J."/>
            <person name="Karaoz U."/>
            <person name="Brodie E.L."/>
            <person name="Williams K.H."/>
            <person name="Hubbard S.S."/>
            <person name="Banfield J.F."/>
        </authorList>
    </citation>
    <scope>NUCLEOTIDE SEQUENCE [LARGE SCALE GENOMIC DNA]</scope>
</reference>
<evidence type="ECO:0000313" key="3">
    <source>
        <dbReference type="Proteomes" id="UP000178450"/>
    </source>
</evidence>
<organism evidence="2 3">
    <name type="scientific">Candidatus Roizmanbacteria bacterium RIFOXYA1_FULL_41_12</name>
    <dbReference type="NCBI Taxonomy" id="1802082"/>
    <lineage>
        <taxon>Bacteria</taxon>
        <taxon>Candidatus Roizmaniibacteriota</taxon>
    </lineage>
</organism>
<keyword evidence="1" id="KW-0812">Transmembrane</keyword>
<evidence type="ECO:0000256" key="1">
    <source>
        <dbReference type="SAM" id="Phobius"/>
    </source>
</evidence>
<dbReference type="EMBL" id="MGBG01000007">
    <property type="protein sequence ID" value="OGK66432.1"/>
    <property type="molecule type" value="Genomic_DNA"/>
</dbReference>
<keyword evidence="1" id="KW-1133">Transmembrane helix</keyword>
<dbReference type="Proteomes" id="UP000178450">
    <property type="component" value="Unassembled WGS sequence"/>
</dbReference>
<feature type="transmembrane region" description="Helical" evidence="1">
    <location>
        <begin position="6"/>
        <end position="32"/>
    </location>
</feature>
<name>A0A1F7KEZ2_9BACT</name>
<evidence type="ECO:0000313" key="2">
    <source>
        <dbReference type="EMBL" id="OGK66432.1"/>
    </source>
</evidence>
<gene>
    <name evidence="2" type="ORF">A2209_01625</name>
</gene>
<keyword evidence="1" id="KW-0472">Membrane</keyword>
<protein>
    <submittedName>
        <fullName evidence="2">Uncharacterized protein</fullName>
    </submittedName>
</protein>
<sequence>MNIETLYIVIIASLSIATVLITIIGIQTILLLKEVRIITKRANNLSNGLISISQTVERSLKEMSTLTEGARLVTGLISKLINPKKNDAE</sequence>
<comment type="caution">
    <text evidence="2">The sequence shown here is derived from an EMBL/GenBank/DDBJ whole genome shotgun (WGS) entry which is preliminary data.</text>
</comment>
<accession>A0A1F7KEZ2</accession>
<proteinExistence type="predicted"/>